<evidence type="ECO:0000256" key="15">
    <source>
        <dbReference type="SAM" id="Coils"/>
    </source>
</evidence>
<evidence type="ECO:0000256" key="6">
    <source>
        <dbReference type="ARBA" id="ARBA00022781"/>
    </source>
</evidence>
<evidence type="ECO:0000256" key="8">
    <source>
        <dbReference type="ARBA" id="ARBA00023065"/>
    </source>
</evidence>
<keyword evidence="8 13" id="KW-0406">Ion transport</keyword>
<dbReference type="InterPro" id="IPR002146">
    <property type="entry name" value="ATP_synth_b/b'su_bac/chlpt"/>
</dbReference>
<keyword evidence="5 13" id="KW-0812">Transmembrane</keyword>
<evidence type="ECO:0000256" key="1">
    <source>
        <dbReference type="ARBA" id="ARBA00005513"/>
    </source>
</evidence>
<comment type="function">
    <text evidence="13">Component of the F(0) channel, it forms part of the peripheral stalk, linking F(1) to F(0).</text>
</comment>
<dbReference type="SUPFAM" id="SSF81573">
    <property type="entry name" value="F1F0 ATP synthase subunit B, membrane domain"/>
    <property type="match status" value="1"/>
</dbReference>
<evidence type="ECO:0000256" key="12">
    <source>
        <dbReference type="ARBA" id="ARBA00037847"/>
    </source>
</evidence>
<proteinExistence type="inferred from homology"/>
<protein>
    <recommendedName>
        <fullName evidence="13">ATP synthase subunit b</fullName>
    </recommendedName>
    <alternativeName>
        <fullName evidence="13">ATP synthase F(0) sector subunit b</fullName>
    </alternativeName>
    <alternativeName>
        <fullName evidence="13">ATPase subunit I</fullName>
    </alternativeName>
    <alternativeName>
        <fullName evidence="13">F-type ATPase subunit b</fullName>
        <shortName evidence="13">F-ATPase subunit b</shortName>
    </alternativeName>
</protein>
<dbReference type="GO" id="GO:0012505">
    <property type="term" value="C:endomembrane system"/>
    <property type="evidence" value="ECO:0007669"/>
    <property type="project" value="UniProtKB-SubCell"/>
</dbReference>
<dbReference type="NCBIfam" id="TIGR01144">
    <property type="entry name" value="ATP_synt_b"/>
    <property type="match status" value="1"/>
</dbReference>
<dbReference type="CDD" id="cd06503">
    <property type="entry name" value="ATP-synt_Fo_b"/>
    <property type="match status" value="1"/>
</dbReference>
<evidence type="ECO:0000256" key="13">
    <source>
        <dbReference type="HAMAP-Rule" id="MF_01398"/>
    </source>
</evidence>
<comment type="subunit">
    <text evidence="13">F-type ATPases have 2 components, F(1) - the catalytic core - and F(0) - the membrane proton channel. F(1) has five subunits: alpha(3), beta(3), gamma(1), delta(1), epsilon(1). F(0) has three main subunits: a(1), b(2) and c(10-14). The alpha and beta chains form an alternating ring which encloses part of the gamma chain. F(1) is attached to F(0) by a central stalk formed by the gamma and epsilon chains, while a peripheral stalk is formed by the delta and b chains.</text>
</comment>
<dbReference type="Proteomes" id="UP000287857">
    <property type="component" value="Unassembled WGS sequence"/>
</dbReference>
<keyword evidence="7 13" id="KW-1133">Transmembrane helix</keyword>
<comment type="caution">
    <text evidence="16">The sequence shown here is derived from an EMBL/GenBank/DDBJ whole genome shotgun (WGS) entry which is preliminary data.</text>
</comment>
<accession>A0A430A1F2</accession>
<dbReference type="GO" id="GO:0005886">
    <property type="term" value="C:plasma membrane"/>
    <property type="evidence" value="ECO:0007669"/>
    <property type="project" value="UniProtKB-SubCell"/>
</dbReference>
<evidence type="ECO:0000256" key="10">
    <source>
        <dbReference type="ARBA" id="ARBA00023310"/>
    </source>
</evidence>
<comment type="subcellular location">
    <subcellularLocation>
        <location evidence="13">Cell membrane</location>
        <topology evidence="13">Single-pass membrane protein</topology>
    </subcellularLocation>
    <subcellularLocation>
        <location evidence="12">Endomembrane system</location>
        <topology evidence="12">Single-pass membrane protein</topology>
    </subcellularLocation>
</comment>
<keyword evidence="4 13" id="KW-0138">CF(0)</keyword>
<keyword evidence="10 13" id="KW-0066">ATP synthesis</keyword>
<evidence type="ECO:0000256" key="7">
    <source>
        <dbReference type="ARBA" id="ARBA00022989"/>
    </source>
</evidence>
<organism evidence="16 17">
    <name type="scientific">Vagococcus vulneris</name>
    <dbReference type="NCBI Taxonomy" id="1977869"/>
    <lineage>
        <taxon>Bacteria</taxon>
        <taxon>Bacillati</taxon>
        <taxon>Bacillota</taxon>
        <taxon>Bacilli</taxon>
        <taxon>Lactobacillales</taxon>
        <taxon>Enterococcaceae</taxon>
        <taxon>Vagococcus</taxon>
    </lineage>
</organism>
<evidence type="ECO:0000256" key="2">
    <source>
        <dbReference type="ARBA" id="ARBA00022448"/>
    </source>
</evidence>
<comment type="similarity">
    <text evidence="1 13 14">Belongs to the ATPase B chain family.</text>
</comment>
<dbReference type="GO" id="GO:0046933">
    <property type="term" value="F:proton-transporting ATP synthase activity, rotational mechanism"/>
    <property type="evidence" value="ECO:0007669"/>
    <property type="project" value="UniProtKB-UniRule"/>
</dbReference>
<evidence type="ECO:0000256" key="14">
    <source>
        <dbReference type="RuleBase" id="RU003848"/>
    </source>
</evidence>
<dbReference type="InterPro" id="IPR005864">
    <property type="entry name" value="ATP_synth_F0_bsu_bac"/>
</dbReference>
<keyword evidence="17" id="KW-1185">Reference proteome</keyword>
<dbReference type="InterPro" id="IPR050059">
    <property type="entry name" value="ATP_synthase_B_chain"/>
</dbReference>
<evidence type="ECO:0000256" key="9">
    <source>
        <dbReference type="ARBA" id="ARBA00023136"/>
    </source>
</evidence>
<feature type="coiled-coil region" evidence="15">
    <location>
        <begin position="46"/>
        <end position="153"/>
    </location>
</feature>
<keyword evidence="6 13" id="KW-0375">Hydrogen ion transport</keyword>
<dbReference type="Pfam" id="PF00430">
    <property type="entry name" value="ATP-synt_B"/>
    <property type="match status" value="1"/>
</dbReference>
<evidence type="ECO:0000313" key="17">
    <source>
        <dbReference type="Proteomes" id="UP000287857"/>
    </source>
</evidence>
<sequence length="178" mass="19876">MCSSKMNNSLVVASSGQTTLSTILFVIVSFIILLLALKKFAWGPVVNMMQERQDKIANDIDNAEKSRNEASSLLQQREDELRKARTEAQKIIAQAKETADNSAHAILIEADKHSKQMKKQAEDDINNERNRMLEDAKNEIADLSIEIASKILKKELSPATHQELIQSSIEKLGVADDE</sequence>
<keyword evidence="9 13" id="KW-0472">Membrane</keyword>
<dbReference type="Gene3D" id="6.10.250.1580">
    <property type="match status" value="1"/>
</dbReference>
<dbReference type="PANTHER" id="PTHR33445:SF1">
    <property type="entry name" value="ATP SYNTHASE SUBUNIT B"/>
    <property type="match status" value="1"/>
</dbReference>
<keyword evidence="3 13" id="KW-1003">Cell membrane</keyword>
<dbReference type="HAMAP" id="MF_01398">
    <property type="entry name" value="ATP_synth_b_bprime"/>
    <property type="match status" value="1"/>
</dbReference>
<dbReference type="GO" id="GO:0046961">
    <property type="term" value="F:proton-transporting ATPase activity, rotational mechanism"/>
    <property type="evidence" value="ECO:0007669"/>
    <property type="project" value="TreeGrafter"/>
</dbReference>
<dbReference type="GO" id="GO:0045259">
    <property type="term" value="C:proton-transporting ATP synthase complex"/>
    <property type="evidence" value="ECO:0007669"/>
    <property type="project" value="UniProtKB-KW"/>
</dbReference>
<evidence type="ECO:0000313" key="16">
    <source>
        <dbReference type="EMBL" id="RSU00202.1"/>
    </source>
</evidence>
<evidence type="ECO:0000256" key="11">
    <source>
        <dbReference type="ARBA" id="ARBA00025198"/>
    </source>
</evidence>
<evidence type="ECO:0000256" key="4">
    <source>
        <dbReference type="ARBA" id="ARBA00022547"/>
    </source>
</evidence>
<dbReference type="InterPro" id="IPR028987">
    <property type="entry name" value="ATP_synth_B-like_membr_sf"/>
</dbReference>
<dbReference type="AlphaFoldDB" id="A0A430A1F2"/>
<name>A0A430A1F2_9ENTE</name>
<evidence type="ECO:0000256" key="5">
    <source>
        <dbReference type="ARBA" id="ARBA00022692"/>
    </source>
</evidence>
<comment type="function">
    <text evidence="11 13">F(1)F(0) ATP synthase produces ATP from ADP in the presence of a proton or sodium gradient. F-type ATPases consist of two structural domains, F(1) containing the extramembraneous catalytic core and F(0) containing the membrane proton channel, linked together by a central stalk and a peripheral stalk. During catalysis, ATP synthesis in the catalytic domain of F(1) is coupled via a rotary mechanism of the central stalk subunits to proton translocation.</text>
</comment>
<keyword evidence="2 13" id="KW-0813">Transport</keyword>
<evidence type="ECO:0000256" key="3">
    <source>
        <dbReference type="ARBA" id="ARBA00022475"/>
    </source>
</evidence>
<reference evidence="16 17" key="1">
    <citation type="submission" date="2017-05" db="EMBL/GenBank/DDBJ databases">
        <title>Vagococcus spp. assemblies.</title>
        <authorList>
            <person name="Gulvik C.A."/>
        </authorList>
    </citation>
    <scope>NUCLEOTIDE SEQUENCE [LARGE SCALE GENOMIC DNA]</scope>
    <source>
        <strain evidence="16 17">SS1995</strain>
    </source>
</reference>
<feature type="transmembrane region" description="Helical" evidence="13">
    <location>
        <begin position="20"/>
        <end position="37"/>
    </location>
</feature>
<dbReference type="PANTHER" id="PTHR33445">
    <property type="entry name" value="ATP SYNTHASE SUBUNIT B', CHLOROPLASTIC"/>
    <property type="match status" value="1"/>
</dbReference>
<dbReference type="OrthoDB" id="282095at2"/>
<dbReference type="EMBL" id="NGJS01000002">
    <property type="protein sequence ID" value="RSU00202.1"/>
    <property type="molecule type" value="Genomic_DNA"/>
</dbReference>
<keyword evidence="15" id="KW-0175">Coiled coil</keyword>
<gene>
    <name evidence="13" type="primary">atpF</name>
    <name evidence="16" type="ORF">CBF37_02590</name>
</gene>